<protein>
    <recommendedName>
        <fullName evidence="3">DUF885 domain-containing protein</fullName>
    </recommendedName>
</protein>
<keyword evidence="2" id="KW-1185">Reference proteome</keyword>
<comment type="caution">
    <text evidence="1">The sequence shown here is derived from an EMBL/GenBank/DDBJ whole genome shotgun (WGS) entry which is preliminary data.</text>
</comment>
<dbReference type="PANTHER" id="PTHR33361:SF2">
    <property type="entry name" value="DUF885 DOMAIN-CONTAINING PROTEIN"/>
    <property type="match status" value="1"/>
</dbReference>
<evidence type="ECO:0008006" key="3">
    <source>
        <dbReference type="Google" id="ProtNLM"/>
    </source>
</evidence>
<dbReference type="InterPro" id="IPR010281">
    <property type="entry name" value="DUF885"/>
</dbReference>
<organism evidence="1 2">
    <name type="scientific">Mizuhopecten yessoensis</name>
    <name type="common">Japanese scallop</name>
    <name type="synonym">Patinopecten yessoensis</name>
    <dbReference type="NCBI Taxonomy" id="6573"/>
    <lineage>
        <taxon>Eukaryota</taxon>
        <taxon>Metazoa</taxon>
        <taxon>Spiralia</taxon>
        <taxon>Lophotrochozoa</taxon>
        <taxon>Mollusca</taxon>
        <taxon>Bivalvia</taxon>
        <taxon>Autobranchia</taxon>
        <taxon>Pteriomorphia</taxon>
        <taxon>Pectinida</taxon>
        <taxon>Pectinoidea</taxon>
        <taxon>Pectinidae</taxon>
        <taxon>Mizuhopecten</taxon>
    </lineage>
</organism>
<dbReference type="PANTHER" id="PTHR33361">
    <property type="entry name" value="GLR0591 PROTEIN"/>
    <property type="match status" value="1"/>
</dbReference>
<gene>
    <name evidence="1" type="ORF">KP79_PYT20387</name>
</gene>
<evidence type="ECO:0000313" key="2">
    <source>
        <dbReference type="Proteomes" id="UP000242188"/>
    </source>
</evidence>
<evidence type="ECO:0000313" key="1">
    <source>
        <dbReference type="EMBL" id="OWF47190.1"/>
    </source>
</evidence>
<dbReference type="AlphaFoldDB" id="A0A210QEL6"/>
<reference evidence="1 2" key="1">
    <citation type="journal article" date="2017" name="Nat. Ecol. Evol.">
        <title>Scallop genome provides insights into evolution of bilaterian karyotype and development.</title>
        <authorList>
            <person name="Wang S."/>
            <person name="Zhang J."/>
            <person name="Jiao W."/>
            <person name="Li J."/>
            <person name="Xun X."/>
            <person name="Sun Y."/>
            <person name="Guo X."/>
            <person name="Huan P."/>
            <person name="Dong B."/>
            <person name="Zhang L."/>
            <person name="Hu X."/>
            <person name="Sun X."/>
            <person name="Wang J."/>
            <person name="Zhao C."/>
            <person name="Wang Y."/>
            <person name="Wang D."/>
            <person name="Huang X."/>
            <person name="Wang R."/>
            <person name="Lv J."/>
            <person name="Li Y."/>
            <person name="Zhang Z."/>
            <person name="Liu B."/>
            <person name="Lu W."/>
            <person name="Hui Y."/>
            <person name="Liang J."/>
            <person name="Zhou Z."/>
            <person name="Hou R."/>
            <person name="Li X."/>
            <person name="Liu Y."/>
            <person name="Li H."/>
            <person name="Ning X."/>
            <person name="Lin Y."/>
            <person name="Zhao L."/>
            <person name="Xing Q."/>
            <person name="Dou J."/>
            <person name="Li Y."/>
            <person name="Mao J."/>
            <person name="Guo H."/>
            <person name="Dou H."/>
            <person name="Li T."/>
            <person name="Mu C."/>
            <person name="Jiang W."/>
            <person name="Fu Q."/>
            <person name="Fu X."/>
            <person name="Miao Y."/>
            <person name="Liu J."/>
            <person name="Yu Q."/>
            <person name="Li R."/>
            <person name="Liao H."/>
            <person name="Li X."/>
            <person name="Kong Y."/>
            <person name="Jiang Z."/>
            <person name="Chourrout D."/>
            <person name="Li R."/>
            <person name="Bao Z."/>
        </authorList>
    </citation>
    <scope>NUCLEOTIDE SEQUENCE [LARGE SCALE GENOMIC DNA]</scope>
    <source>
        <strain evidence="1 2">PY_sf001</strain>
    </source>
</reference>
<accession>A0A210QEL6</accession>
<dbReference type="Pfam" id="PF05960">
    <property type="entry name" value="DUF885"/>
    <property type="match status" value="1"/>
</dbReference>
<dbReference type="Proteomes" id="UP000242188">
    <property type="component" value="Unassembled WGS sequence"/>
</dbReference>
<proteinExistence type="predicted"/>
<name>A0A210QEL6_MIZYE</name>
<dbReference type="EMBL" id="NEDP02004019">
    <property type="protein sequence ID" value="OWF47190.1"/>
    <property type="molecule type" value="Genomic_DNA"/>
</dbReference>
<dbReference type="OrthoDB" id="5959877at2759"/>
<sequence length="606" mass="70049">MLPGQYSTVTSLEKEFWTWRMADSPNYATYLGYHDYNDRLRSFNMSIFDKRKNDIEAFNARLQAVSTTSFTPIQKADYDILADTFASYLEGHKWALYSAINPMNFLGGIQLYYPLSMASTSTRGDFENYIVRLKGIPNLIQDVMDTFNKAIELNRTLNRLSIEPVPGQIEQLLVNDTEDSYFYRHFKDKLNATEYISETDKQDLRARGASAVQAVNQAYADLKDYIQNVYMLNTRPGIGVNTLANGTDFYRACLKWHLSVDMSPEEVHTLGLQEVDRIYKNMQTVMTRQNFDGTVKEYFAALNNDSRFVWDDADRILAEYENIIHDRIKPKLPLFFKNIPDIPIVVVKLSYDGPAGGYGSATEEYPGVFYVNLFRPKENPTYEFMNLALHEASPGHHLQHIYGMRADLPDYRRQPELSFFDVPFYFPFYTAYVEGWALYAEYLGVEMGLYKDDYELMGRYSAEMLRACRLVVDTGLHHFNWEQQRAVEYMLNYTSFSREAITIEVNRYITWPGQACAYKIGEIRIRELRRKAESELGSLFDIRDFHSVVLTNGAMPLSVLDDTVNDWITTIKNNPKPVSAATTMQQRGIIHTFGLLICVLLRNVFV</sequence>